<keyword evidence="1" id="KW-0472">Membrane</keyword>
<dbReference type="AlphaFoldDB" id="A0A914DNJ8"/>
<name>A0A914DNJ8_9BILA</name>
<organism evidence="2 3">
    <name type="scientific">Acrobeloides nanus</name>
    <dbReference type="NCBI Taxonomy" id="290746"/>
    <lineage>
        <taxon>Eukaryota</taxon>
        <taxon>Metazoa</taxon>
        <taxon>Ecdysozoa</taxon>
        <taxon>Nematoda</taxon>
        <taxon>Chromadorea</taxon>
        <taxon>Rhabditida</taxon>
        <taxon>Tylenchina</taxon>
        <taxon>Cephalobomorpha</taxon>
        <taxon>Cephaloboidea</taxon>
        <taxon>Cephalobidae</taxon>
        <taxon>Acrobeloides</taxon>
    </lineage>
</organism>
<reference evidence="3" key="1">
    <citation type="submission" date="2022-11" db="UniProtKB">
        <authorList>
            <consortium name="WormBaseParasite"/>
        </authorList>
    </citation>
    <scope>IDENTIFICATION</scope>
</reference>
<dbReference type="WBParaSite" id="ACRNAN_scaffold3275.g20043.t1">
    <property type="protein sequence ID" value="ACRNAN_scaffold3275.g20043.t1"/>
    <property type="gene ID" value="ACRNAN_scaffold3275.g20043"/>
</dbReference>
<feature type="transmembrane region" description="Helical" evidence="1">
    <location>
        <begin position="101"/>
        <end position="125"/>
    </location>
</feature>
<keyword evidence="2" id="KW-1185">Reference proteome</keyword>
<protein>
    <submittedName>
        <fullName evidence="3">Uncharacterized protein</fullName>
    </submittedName>
</protein>
<dbReference type="Proteomes" id="UP000887540">
    <property type="component" value="Unplaced"/>
</dbReference>
<dbReference type="PANTHER" id="PTHR34851">
    <property type="entry name" value="PROTEIN CBG05235-RELATED"/>
    <property type="match status" value="1"/>
</dbReference>
<evidence type="ECO:0000313" key="3">
    <source>
        <dbReference type="WBParaSite" id="ACRNAN_scaffold3275.g20043.t1"/>
    </source>
</evidence>
<evidence type="ECO:0000313" key="2">
    <source>
        <dbReference type="Proteomes" id="UP000887540"/>
    </source>
</evidence>
<feature type="transmembrane region" description="Helical" evidence="1">
    <location>
        <begin position="15"/>
        <end position="32"/>
    </location>
</feature>
<keyword evidence="1" id="KW-1133">Transmembrane helix</keyword>
<proteinExistence type="predicted"/>
<dbReference type="PANTHER" id="PTHR34851:SF2">
    <property type="entry name" value="PROTEIN CBG16728"/>
    <property type="match status" value="1"/>
</dbReference>
<feature type="transmembrane region" description="Helical" evidence="1">
    <location>
        <begin position="44"/>
        <end position="66"/>
    </location>
</feature>
<evidence type="ECO:0000256" key="1">
    <source>
        <dbReference type="SAM" id="Phobius"/>
    </source>
</evidence>
<sequence length="164" mass="18708">MKLTGYSETAWDWELLFLVVDSIAVLSLIFGVSSEHAAFLQPFVILSIITISFLILLIFYLGSAIYDPHSYAGESMEVQFHEPLTNIAQHFKLELKHMVSISAGICAFVLLISVTMHCWFVVLTVKCAKYFRELEAYKKRLSNEIISQRTDSRQNSKRIKAKTP</sequence>
<keyword evidence="1" id="KW-0812">Transmembrane</keyword>
<accession>A0A914DNJ8</accession>